<evidence type="ECO:0000256" key="1">
    <source>
        <dbReference type="SAM" id="MobiDB-lite"/>
    </source>
</evidence>
<dbReference type="PANTHER" id="PTHR30383:SF5">
    <property type="entry name" value="SGNH HYDROLASE-TYPE ESTERASE DOMAIN-CONTAINING PROTEIN"/>
    <property type="match status" value="1"/>
</dbReference>
<dbReference type="EMBL" id="JAVREH010000011">
    <property type="protein sequence ID" value="MDT0261877.1"/>
    <property type="molecule type" value="Genomic_DNA"/>
</dbReference>
<dbReference type="InterPro" id="IPR013830">
    <property type="entry name" value="SGNH_hydro"/>
</dbReference>
<dbReference type="Pfam" id="PF13472">
    <property type="entry name" value="Lipase_GDSL_2"/>
    <property type="match status" value="1"/>
</dbReference>
<accession>A0ABU2JA89</accession>
<dbReference type="PANTHER" id="PTHR30383">
    <property type="entry name" value="THIOESTERASE 1/PROTEASE 1/LYSOPHOSPHOLIPASE L1"/>
    <property type="match status" value="1"/>
</dbReference>
<evidence type="ECO:0000259" key="2">
    <source>
        <dbReference type="Pfam" id="PF13472"/>
    </source>
</evidence>
<dbReference type="RefSeq" id="WP_311423029.1">
    <property type="nucleotide sequence ID" value="NZ_JAVREH010000011.1"/>
</dbReference>
<proteinExistence type="predicted"/>
<keyword evidence="3" id="KW-0378">Hydrolase</keyword>
<feature type="region of interest" description="Disordered" evidence="1">
    <location>
        <begin position="320"/>
        <end position="347"/>
    </location>
</feature>
<feature type="domain" description="SGNH hydrolase-type esterase" evidence="2">
    <location>
        <begin position="74"/>
        <end position="249"/>
    </location>
</feature>
<gene>
    <name evidence="3" type="ORF">RM423_10765</name>
</gene>
<dbReference type="InterPro" id="IPR051532">
    <property type="entry name" value="Ester_Hydrolysis_Enzymes"/>
</dbReference>
<dbReference type="GO" id="GO:0016787">
    <property type="term" value="F:hydrolase activity"/>
    <property type="evidence" value="ECO:0007669"/>
    <property type="project" value="UniProtKB-KW"/>
</dbReference>
<organism evidence="3 4">
    <name type="scientific">Jatrophihabitans lederbergiae</name>
    <dbReference type="NCBI Taxonomy" id="3075547"/>
    <lineage>
        <taxon>Bacteria</taxon>
        <taxon>Bacillati</taxon>
        <taxon>Actinomycetota</taxon>
        <taxon>Actinomycetes</taxon>
        <taxon>Jatrophihabitantales</taxon>
        <taxon>Jatrophihabitantaceae</taxon>
        <taxon>Jatrophihabitans</taxon>
    </lineage>
</organism>
<keyword evidence="4" id="KW-1185">Reference proteome</keyword>
<comment type="caution">
    <text evidence="3">The sequence shown here is derived from an EMBL/GenBank/DDBJ whole genome shotgun (WGS) entry which is preliminary data.</text>
</comment>
<reference evidence="4" key="1">
    <citation type="submission" date="2023-07" db="EMBL/GenBank/DDBJ databases">
        <title>30 novel species of actinomycetes from the DSMZ collection.</title>
        <authorList>
            <person name="Nouioui I."/>
        </authorList>
    </citation>
    <scope>NUCLEOTIDE SEQUENCE [LARGE SCALE GENOMIC DNA]</scope>
    <source>
        <strain evidence="4">DSM 44399</strain>
    </source>
</reference>
<dbReference type="SUPFAM" id="SSF52266">
    <property type="entry name" value="SGNH hydrolase"/>
    <property type="match status" value="1"/>
</dbReference>
<dbReference type="Proteomes" id="UP001183176">
    <property type="component" value="Unassembled WGS sequence"/>
</dbReference>
<dbReference type="InterPro" id="IPR036514">
    <property type="entry name" value="SGNH_hydro_sf"/>
</dbReference>
<name>A0ABU2JA89_9ACTN</name>
<sequence length="347" mass="36240">MSRASRARRVVTAAAFGGGGLGALSAAAVGVIYGETKLARRRITPAETDPPRADGTWSAPALDTTAEPLVLAMLGDSSAAGYGVHVDADTPAAKIAVGLSRLSQRPVRLRNVAMVGAQTSDLVRQVALVMPERPDLAVIMVGTNDVTHRIRASESVRHLNAALAALTEADVDFVLGTCPDLGTIRPIAQPLRWLARRLSRTLAAAQAVAVVAAGGRAVSLGDILGREFAARREFFSDDQFHPSAIGYARAAEVLLPSAAAALGLTTVSQPAGPFTSTRARPVARAAARAASLPGTEVVGAEVRGERTGRRGPWARLTRRRTETVIPTTSTDADPRQPATMGRTDQSV</sequence>
<dbReference type="CDD" id="cd01836">
    <property type="entry name" value="FeeA_FeeB_like"/>
    <property type="match status" value="1"/>
</dbReference>
<dbReference type="Gene3D" id="3.40.50.1110">
    <property type="entry name" value="SGNH hydrolase"/>
    <property type="match status" value="1"/>
</dbReference>
<protein>
    <submittedName>
        <fullName evidence="3">SGNH/GDSL hydrolase family protein</fullName>
    </submittedName>
</protein>
<evidence type="ECO:0000313" key="3">
    <source>
        <dbReference type="EMBL" id="MDT0261877.1"/>
    </source>
</evidence>
<evidence type="ECO:0000313" key="4">
    <source>
        <dbReference type="Proteomes" id="UP001183176"/>
    </source>
</evidence>